<dbReference type="GO" id="GO:0003676">
    <property type="term" value="F:nucleic acid binding"/>
    <property type="evidence" value="ECO:0007669"/>
    <property type="project" value="InterPro"/>
</dbReference>
<proteinExistence type="predicted"/>
<dbReference type="InterPro" id="IPR001584">
    <property type="entry name" value="Integrase_cat-core"/>
</dbReference>
<dbReference type="Proteomes" id="UP000478052">
    <property type="component" value="Unassembled WGS sequence"/>
</dbReference>
<sequence>MSPRRKSPPPPSNNFYLDENHLKALYESGSGLSVQLQKHNLVYWNDPNELVCRLRLLLALKAADCFTKFAWALQLKSKTAKEVANALSKILLNRTPKLLQIDNGKEFYNSTFDDLMKKYEKMFREFTAQGSYEWISILPLLKNEYNNSKHRTIGMTPVQADVNPTSVQIKQRKIINEKIKFNVGDYVHISIHKGILTKGYLPNWSKEKFKISNINKTIPVTYQLQDYTGNPFAGCFYSEEIFKTNYPNEYLIEKIIRRRGKQIFVKWKGLDSTHNSWIYTRDIKTRQNIISVVFQT</sequence>
<dbReference type="InterPro" id="IPR016197">
    <property type="entry name" value="Chromo-like_dom_sf"/>
</dbReference>
<dbReference type="PROSITE" id="PS50013">
    <property type="entry name" value="CHROMO_2"/>
    <property type="match status" value="1"/>
</dbReference>
<organism evidence="3 4">
    <name type="scientific">Aphis craccivora</name>
    <name type="common">Cowpea aphid</name>
    <dbReference type="NCBI Taxonomy" id="307492"/>
    <lineage>
        <taxon>Eukaryota</taxon>
        <taxon>Metazoa</taxon>
        <taxon>Ecdysozoa</taxon>
        <taxon>Arthropoda</taxon>
        <taxon>Hexapoda</taxon>
        <taxon>Insecta</taxon>
        <taxon>Pterygota</taxon>
        <taxon>Neoptera</taxon>
        <taxon>Paraneoptera</taxon>
        <taxon>Hemiptera</taxon>
        <taxon>Sternorrhyncha</taxon>
        <taxon>Aphidomorpha</taxon>
        <taxon>Aphidoidea</taxon>
        <taxon>Aphididae</taxon>
        <taxon>Aphidini</taxon>
        <taxon>Aphis</taxon>
        <taxon>Aphis</taxon>
    </lineage>
</organism>
<dbReference type="SUPFAM" id="SSF53098">
    <property type="entry name" value="Ribonuclease H-like"/>
    <property type="match status" value="1"/>
</dbReference>
<feature type="domain" description="Integrase catalytic" evidence="2">
    <location>
        <begin position="34"/>
        <end position="119"/>
    </location>
</feature>
<dbReference type="SUPFAM" id="SSF54160">
    <property type="entry name" value="Chromo domain-like"/>
    <property type="match status" value="1"/>
</dbReference>
<evidence type="ECO:0000259" key="1">
    <source>
        <dbReference type="PROSITE" id="PS50013"/>
    </source>
</evidence>
<dbReference type="PROSITE" id="PS50994">
    <property type="entry name" value="INTEGRASE"/>
    <property type="match status" value="1"/>
</dbReference>
<dbReference type="InterPro" id="IPR012337">
    <property type="entry name" value="RNaseH-like_sf"/>
</dbReference>
<keyword evidence="4" id="KW-1185">Reference proteome</keyword>
<protein>
    <submittedName>
        <fullName evidence="3">Putative transposon-derived protein F54H12.3</fullName>
    </submittedName>
</protein>
<evidence type="ECO:0000259" key="2">
    <source>
        <dbReference type="PROSITE" id="PS50994"/>
    </source>
</evidence>
<comment type="caution">
    <text evidence="3">The sequence shown here is derived from an EMBL/GenBank/DDBJ whole genome shotgun (WGS) entry which is preliminary data.</text>
</comment>
<dbReference type="GO" id="GO:0005694">
    <property type="term" value="C:chromosome"/>
    <property type="evidence" value="ECO:0007669"/>
    <property type="project" value="UniProtKB-ARBA"/>
</dbReference>
<name>A0A6G0Y8B8_APHCR</name>
<dbReference type="PANTHER" id="PTHR46585:SF1">
    <property type="entry name" value="CHROMO DOMAIN-CONTAINING PROTEIN"/>
    <property type="match status" value="1"/>
</dbReference>
<evidence type="ECO:0000313" key="4">
    <source>
        <dbReference type="Proteomes" id="UP000478052"/>
    </source>
</evidence>
<reference evidence="3 4" key="1">
    <citation type="submission" date="2019-08" db="EMBL/GenBank/DDBJ databases">
        <title>Whole genome of Aphis craccivora.</title>
        <authorList>
            <person name="Voronova N.V."/>
            <person name="Shulinski R.S."/>
            <person name="Bandarenka Y.V."/>
            <person name="Zhorov D.G."/>
            <person name="Warner D."/>
        </authorList>
    </citation>
    <scope>NUCLEOTIDE SEQUENCE [LARGE SCALE GENOMIC DNA]</scope>
    <source>
        <strain evidence="3">180601</strain>
        <tissue evidence="3">Whole Body</tissue>
    </source>
</reference>
<dbReference type="Gene3D" id="2.40.50.40">
    <property type="match status" value="1"/>
</dbReference>
<dbReference type="PANTHER" id="PTHR46585">
    <property type="entry name" value="INTEGRASE CORE DOMAIN CONTAINING PROTEIN"/>
    <property type="match status" value="1"/>
</dbReference>
<dbReference type="InterPro" id="IPR036397">
    <property type="entry name" value="RNaseH_sf"/>
</dbReference>
<dbReference type="GO" id="GO:0015074">
    <property type="term" value="P:DNA integration"/>
    <property type="evidence" value="ECO:0007669"/>
    <property type="project" value="InterPro"/>
</dbReference>
<accession>A0A6G0Y8B8</accession>
<dbReference type="AlphaFoldDB" id="A0A6G0Y8B8"/>
<feature type="domain" description="Chromo" evidence="1">
    <location>
        <begin position="250"/>
        <end position="296"/>
    </location>
</feature>
<gene>
    <name evidence="3" type="ORF">FWK35_00013906</name>
</gene>
<dbReference type="InterPro" id="IPR000953">
    <property type="entry name" value="Chromo/chromo_shadow_dom"/>
</dbReference>
<dbReference type="Gene3D" id="3.30.420.10">
    <property type="entry name" value="Ribonuclease H-like superfamily/Ribonuclease H"/>
    <property type="match status" value="1"/>
</dbReference>
<dbReference type="EMBL" id="VUJU01005470">
    <property type="protein sequence ID" value="KAF0751116.1"/>
    <property type="molecule type" value="Genomic_DNA"/>
</dbReference>
<dbReference type="OrthoDB" id="6621683at2759"/>
<evidence type="ECO:0000313" key="3">
    <source>
        <dbReference type="EMBL" id="KAF0751116.1"/>
    </source>
</evidence>